<sequence>MSGERNRWTTEEGIALNISQKLLNIMNGRHLNLELAERAAENIFHLDPNCSAAYVLLSNISAFSGRWSDVARVRGNMKRRGNVKQPGCRWVNQKGIRHTFLSGDTSHPLSDRIYEKLEWLTEKLKEYGYVPDQRYAMHDVDDEQKEVVLSYHSERLAICFALITTHGSAITVMKNLRVCGDCHSAIKLIAKIIDREIIVRDSSRFHHFRDGFCSCPDYW</sequence>
<dbReference type="InterPro" id="IPR032867">
    <property type="entry name" value="DYW_dom"/>
</dbReference>
<proteinExistence type="inferred from homology"/>
<dbReference type="EMBL" id="MLFT02000002">
    <property type="protein sequence ID" value="PHT55728.1"/>
    <property type="molecule type" value="Genomic_DNA"/>
</dbReference>
<dbReference type="OrthoDB" id="185373at2759"/>
<dbReference type="PANTHER" id="PTHR47926:SF468">
    <property type="entry name" value="PENTATRICOPEPTIDE REPEAT-CONTAINING PROTEIN"/>
    <property type="match status" value="1"/>
</dbReference>
<dbReference type="GO" id="GO:0008270">
    <property type="term" value="F:zinc ion binding"/>
    <property type="evidence" value="ECO:0007669"/>
    <property type="project" value="InterPro"/>
</dbReference>
<reference evidence="4" key="2">
    <citation type="journal article" date="2017" name="J. Anim. Genet.">
        <title>Multiple reference genome sequences of hot pepper reveal the massive evolution of plant disease resistance genes by retroduplication.</title>
        <authorList>
            <person name="Kim S."/>
            <person name="Park J."/>
            <person name="Yeom S.-I."/>
            <person name="Kim Y.-M."/>
            <person name="Seo E."/>
            <person name="Kim K.-T."/>
            <person name="Kim M.-S."/>
            <person name="Lee J.M."/>
            <person name="Cheong K."/>
            <person name="Shin H.-S."/>
            <person name="Kim S.-B."/>
            <person name="Han K."/>
            <person name="Lee J."/>
            <person name="Park M."/>
            <person name="Lee H.-A."/>
            <person name="Lee H.-Y."/>
            <person name="Lee Y."/>
            <person name="Oh S."/>
            <person name="Lee J.H."/>
            <person name="Choi E."/>
            <person name="Choi E."/>
            <person name="Lee S.E."/>
            <person name="Jeon J."/>
            <person name="Kim H."/>
            <person name="Choi G."/>
            <person name="Song H."/>
            <person name="Lee J."/>
            <person name="Lee S.-C."/>
            <person name="Kwon J.-K."/>
            <person name="Lee H.-Y."/>
            <person name="Koo N."/>
            <person name="Hong Y."/>
            <person name="Kim R.W."/>
            <person name="Kang W.-H."/>
            <person name="Huh J.H."/>
            <person name="Kang B.-C."/>
            <person name="Yang T.-J."/>
            <person name="Lee Y.-H."/>
            <person name="Bennetzen J.L."/>
            <person name="Choi D."/>
        </authorList>
    </citation>
    <scope>NUCLEOTIDE SEQUENCE [LARGE SCALE GENOMIC DNA]</scope>
    <source>
        <strain evidence="4">cv. PBC81</strain>
    </source>
</reference>
<dbReference type="InterPro" id="IPR046849">
    <property type="entry name" value="E2_motif"/>
</dbReference>
<dbReference type="InterPro" id="IPR046960">
    <property type="entry name" value="PPR_At4g14850-like_plant"/>
</dbReference>
<protein>
    <submittedName>
        <fullName evidence="3">Pentatricopeptide repeat-containing protein</fullName>
    </submittedName>
</protein>
<dbReference type="Pfam" id="PF20431">
    <property type="entry name" value="E_motif"/>
    <property type="match status" value="1"/>
</dbReference>
<feature type="domain" description="DYW" evidence="2">
    <location>
        <begin position="128"/>
        <end position="219"/>
    </location>
</feature>
<comment type="similarity">
    <text evidence="1">Belongs to the PPR family. PCMP-H subfamily.</text>
</comment>
<dbReference type="Pfam" id="PF14432">
    <property type="entry name" value="DYW_deaminase"/>
    <property type="match status" value="1"/>
</dbReference>
<dbReference type="InterPro" id="IPR046848">
    <property type="entry name" value="E_motif"/>
</dbReference>
<keyword evidence="4" id="KW-1185">Reference proteome</keyword>
<evidence type="ECO:0000256" key="1">
    <source>
        <dbReference type="ARBA" id="ARBA00006643"/>
    </source>
</evidence>
<evidence type="ECO:0000259" key="2">
    <source>
        <dbReference type="Pfam" id="PF14432"/>
    </source>
</evidence>
<dbReference type="Proteomes" id="UP000224567">
    <property type="component" value="Unassembled WGS sequence"/>
</dbReference>
<organism evidence="3 4">
    <name type="scientific">Capsicum baccatum</name>
    <name type="common">Peruvian pepper</name>
    <dbReference type="NCBI Taxonomy" id="33114"/>
    <lineage>
        <taxon>Eukaryota</taxon>
        <taxon>Viridiplantae</taxon>
        <taxon>Streptophyta</taxon>
        <taxon>Embryophyta</taxon>
        <taxon>Tracheophyta</taxon>
        <taxon>Spermatophyta</taxon>
        <taxon>Magnoliopsida</taxon>
        <taxon>eudicotyledons</taxon>
        <taxon>Gunneridae</taxon>
        <taxon>Pentapetalae</taxon>
        <taxon>asterids</taxon>
        <taxon>lamiids</taxon>
        <taxon>Solanales</taxon>
        <taxon>Solanaceae</taxon>
        <taxon>Solanoideae</taxon>
        <taxon>Capsiceae</taxon>
        <taxon>Capsicum</taxon>
    </lineage>
</organism>
<accession>A0A2G2XE10</accession>
<comment type="caution">
    <text evidence="3">The sequence shown here is derived from an EMBL/GenBank/DDBJ whole genome shotgun (WGS) entry which is preliminary data.</text>
</comment>
<gene>
    <name evidence="3" type="ORF">CQW23_04214</name>
</gene>
<dbReference type="GO" id="GO:0003723">
    <property type="term" value="F:RNA binding"/>
    <property type="evidence" value="ECO:0007669"/>
    <property type="project" value="InterPro"/>
</dbReference>
<dbReference type="Pfam" id="PF20430">
    <property type="entry name" value="Eplus_motif"/>
    <property type="match status" value="1"/>
</dbReference>
<dbReference type="PANTHER" id="PTHR47926">
    <property type="entry name" value="PENTATRICOPEPTIDE REPEAT-CONTAINING PROTEIN"/>
    <property type="match status" value="1"/>
</dbReference>
<reference evidence="3 4" key="1">
    <citation type="journal article" date="2017" name="Genome Biol.">
        <title>New reference genome sequences of hot pepper reveal the massive evolution of plant disease-resistance genes by retroduplication.</title>
        <authorList>
            <person name="Kim S."/>
            <person name="Park J."/>
            <person name="Yeom S.I."/>
            <person name="Kim Y.M."/>
            <person name="Seo E."/>
            <person name="Kim K.T."/>
            <person name="Kim M.S."/>
            <person name="Lee J.M."/>
            <person name="Cheong K."/>
            <person name="Shin H.S."/>
            <person name="Kim S.B."/>
            <person name="Han K."/>
            <person name="Lee J."/>
            <person name="Park M."/>
            <person name="Lee H.A."/>
            <person name="Lee H.Y."/>
            <person name="Lee Y."/>
            <person name="Oh S."/>
            <person name="Lee J.H."/>
            <person name="Choi E."/>
            <person name="Choi E."/>
            <person name="Lee S.E."/>
            <person name="Jeon J."/>
            <person name="Kim H."/>
            <person name="Choi G."/>
            <person name="Song H."/>
            <person name="Lee J."/>
            <person name="Lee S.C."/>
            <person name="Kwon J.K."/>
            <person name="Lee H.Y."/>
            <person name="Koo N."/>
            <person name="Hong Y."/>
            <person name="Kim R.W."/>
            <person name="Kang W.H."/>
            <person name="Huh J.H."/>
            <person name="Kang B.C."/>
            <person name="Yang T.J."/>
            <person name="Lee Y.H."/>
            <person name="Bennetzen J.L."/>
            <person name="Choi D."/>
        </authorList>
    </citation>
    <scope>NUCLEOTIDE SEQUENCE [LARGE SCALE GENOMIC DNA]</scope>
    <source>
        <strain evidence="4">cv. PBC81</strain>
    </source>
</reference>
<name>A0A2G2XE10_CAPBA</name>
<dbReference type="AlphaFoldDB" id="A0A2G2XE10"/>
<dbReference type="STRING" id="33114.A0A2G2XE10"/>
<evidence type="ECO:0000313" key="4">
    <source>
        <dbReference type="Proteomes" id="UP000224567"/>
    </source>
</evidence>
<dbReference type="GO" id="GO:0009451">
    <property type="term" value="P:RNA modification"/>
    <property type="evidence" value="ECO:0007669"/>
    <property type="project" value="InterPro"/>
</dbReference>
<evidence type="ECO:0000313" key="3">
    <source>
        <dbReference type="EMBL" id="PHT55728.1"/>
    </source>
</evidence>